<comment type="caution">
    <text evidence="4">The sequence shown here is derived from an EMBL/GenBank/DDBJ whole genome shotgun (WGS) entry which is preliminary data.</text>
</comment>
<evidence type="ECO:0000259" key="3">
    <source>
        <dbReference type="Pfam" id="PF01266"/>
    </source>
</evidence>
<reference evidence="4" key="1">
    <citation type="submission" date="2022-06" db="EMBL/GenBank/DDBJ databases">
        <authorList>
            <person name="Sun Q."/>
        </authorList>
    </citation>
    <scope>NUCLEOTIDE SEQUENCE</scope>
    <source>
        <strain evidence="4">S101</strain>
    </source>
</reference>
<feature type="domain" description="FAD dependent oxidoreductase" evidence="3">
    <location>
        <begin position="19"/>
        <end position="412"/>
    </location>
</feature>
<organism evidence="4 5">
    <name type="scientific">Ciceribacter sichuanensis</name>
    <dbReference type="NCBI Taxonomy" id="2949647"/>
    <lineage>
        <taxon>Bacteria</taxon>
        <taxon>Pseudomonadati</taxon>
        <taxon>Pseudomonadota</taxon>
        <taxon>Alphaproteobacteria</taxon>
        <taxon>Hyphomicrobiales</taxon>
        <taxon>Rhizobiaceae</taxon>
        <taxon>Ciceribacter</taxon>
    </lineage>
</organism>
<dbReference type="AlphaFoldDB" id="A0AAJ1BYX6"/>
<dbReference type="PANTHER" id="PTHR13847">
    <property type="entry name" value="SARCOSINE DEHYDROGENASE-RELATED"/>
    <property type="match status" value="1"/>
</dbReference>
<comment type="similarity">
    <text evidence="1">Belongs to the DadA oxidoreductase family.</text>
</comment>
<dbReference type="Pfam" id="PF01266">
    <property type="entry name" value="DAO"/>
    <property type="match status" value="1"/>
</dbReference>
<dbReference type="PANTHER" id="PTHR13847:SF280">
    <property type="entry name" value="D-AMINO ACID DEHYDROGENASE"/>
    <property type="match status" value="1"/>
</dbReference>
<dbReference type="GO" id="GO:0055130">
    <property type="term" value="P:D-alanine catabolic process"/>
    <property type="evidence" value="ECO:0007669"/>
    <property type="project" value="TreeGrafter"/>
</dbReference>
<protein>
    <submittedName>
        <fullName evidence="4">FAD-binding oxidoreductase</fullName>
    </submittedName>
</protein>
<proteinExistence type="inferred from homology"/>
<dbReference type="Proteomes" id="UP001155380">
    <property type="component" value="Unassembled WGS sequence"/>
</dbReference>
<evidence type="ECO:0000313" key="5">
    <source>
        <dbReference type="Proteomes" id="UP001155380"/>
    </source>
</evidence>
<dbReference type="RefSeq" id="WP_250911708.1">
    <property type="nucleotide sequence ID" value="NZ_JAMXLX010000006.1"/>
</dbReference>
<dbReference type="EMBL" id="JAMXLX010000006">
    <property type="protein sequence ID" value="MCO5958799.1"/>
    <property type="molecule type" value="Genomic_DNA"/>
</dbReference>
<sequence length="442" mass="47200">MTPPIPSIDSAARIPSQADVVILGGGMAGIATAWHLARRGTSVVVIEKGRVSAEQSSRNWGWCRQQNRDPRELPLAQLAIRIWETLNAETGEETGFVRSGLVYASNNDADIATWEKWGKIARGFGVDTRMLSGAEVSAMLPGNSRTWRGGVHSPTDGRAEPQLAVPAIARAAQRAGAVIVENCAARAFETTAGRVSGVITEQGLIRCSAVVVAGGAWSGMFLRHHGFRFLQASVKSTSFYTMAAPAVTEGGVSMQDVTLRRRLDGGYTVGLSGQGQLQITPYGLLQAKPFWPTFKLRRKGLTFGIGRQFLDGPEAIIRWSADGISPFERTRILDPKPDAHLVAKGLKKLQEIYPALAGIRVAESWGGMVDSTPDAIPVISSVASQPGLFIASGFSGHGFGIGPAAGQLAADLVRGDKPCVDPKPYRYERMIDGTNLGKPGML</sequence>
<accession>A0AAJ1BYX6</accession>
<evidence type="ECO:0000313" key="4">
    <source>
        <dbReference type="EMBL" id="MCO5958799.1"/>
    </source>
</evidence>
<dbReference type="InterPro" id="IPR036188">
    <property type="entry name" value="FAD/NAD-bd_sf"/>
</dbReference>
<name>A0AAJ1BYX6_9HYPH</name>
<dbReference type="SUPFAM" id="SSF51905">
    <property type="entry name" value="FAD/NAD(P)-binding domain"/>
    <property type="match status" value="1"/>
</dbReference>
<evidence type="ECO:0000256" key="2">
    <source>
        <dbReference type="ARBA" id="ARBA00023002"/>
    </source>
</evidence>
<dbReference type="InterPro" id="IPR006076">
    <property type="entry name" value="FAD-dep_OxRdtase"/>
</dbReference>
<gene>
    <name evidence="4" type="ORF">NBH21_18630</name>
</gene>
<dbReference type="Gene3D" id="3.30.9.10">
    <property type="entry name" value="D-Amino Acid Oxidase, subunit A, domain 2"/>
    <property type="match status" value="2"/>
</dbReference>
<dbReference type="GO" id="GO:0005886">
    <property type="term" value="C:plasma membrane"/>
    <property type="evidence" value="ECO:0007669"/>
    <property type="project" value="TreeGrafter"/>
</dbReference>
<evidence type="ECO:0000256" key="1">
    <source>
        <dbReference type="ARBA" id="ARBA00009410"/>
    </source>
</evidence>
<dbReference type="GO" id="GO:0008718">
    <property type="term" value="F:D-amino-acid dehydrogenase activity"/>
    <property type="evidence" value="ECO:0007669"/>
    <property type="project" value="TreeGrafter"/>
</dbReference>
<keyword evidence="2" id="KW-0560">Oxidoreductase</keyword>
<dbReference type="Gene3D" id="3.50.50.60">
    <property type="entry name" value="FAD/NAD(P)-binding domain"/>
    <property type="match status" value="2"/>
</dbReference>
<dbReference type="GO" id="GO:0005737">
    <property type="term" value="C:cytoplasm"/>
    <property type="evidence" value="ECO:0007669"/>
    <property type="project" value="TreeGrafter"/>
</dbReference>